<dbReference type="Pfam" id="PF00990">
    <property type="entry name" value="GGDEF"/>
    <property type="match status" value="1"/>
</dbReference>
<dbReference type="FunFam" id="3.30.450.20:FF:000060">
    <property type="entry name" value="Sensor protein FixL"/>
    <property type="match status" value="1"/>
</dbReference>
<dbReference type="PROSITE" id="PS50887">
    <property type="entry name" value="GGDEF"/>
    <property type="match status" value="1"/>
</dbReference>
<dbReference type="NCBIfam" id="TIGR00254">
    <property type="entry name" value="GGDEF"/>
    <property type="match status" value="1"/>
</dbReference>
<keyword evidence="3" id="KW-0418">Kinase</keyword>
<keyword evidence="1" id="KW-0808">Transferase</keyword>
<dbReference type="CDD" id="cd00130">
    <property type="entry name" value="PAS"/>
    <property type="match status" value="1"/>
</dbReference>
<dbReference type="Gene3D" id="3.30.70.270">
    <property type="match status" value="1"/>
</dbReference>
<keyword evidence="2" id="KW-0547">Nucleotide-binding</keyword>
<organism evidence="9">
    <name type="scientific">hydrothermal vent metagenome</name>
    <dbReference type="NCBI Taxonomy" id="652676"/>
    <lineage>
        <taxon>unclassified sequences</taxon>
        <taxon>metagenomes</taxon>
        <taxon>ecological metagenomes</taxon>
    </lineage>
</organism>
<gene>
    <name evidence="9" type="ORF">MNBD_ALPHA02-321</name>
</gene>
<keyword evidence="6" id="KW-0472">Membrane</keyword>
<feature type="coiled-coil region" evidence="5">
    <location>
        <begin position="195"/>
        <end position="225"/>
    </location>
</feature>
<name>A0A3B0RFV0_9ZZZZ</name>
<evidence type="ECO:0000259" key="8">
    <source>
        <dbReference type="PROSITE" id="PS50887"/>
    </source>
</evidence>
<keyword evidence="6" id="KW-0812">Transmembrane</keyword>
<dbReference type="PROSITE" id="PS50112">
    <property type="entry name" value="PAS"/>
    <property type="match status" value="1"/>
</dbReference>
<keyword evidence="6" id="KW-1133">Transmembrane helix</keyword>
<accession>A0A3B0RFV0</accession>
<feature type="transmembrane region" description="Helical" evidence="6">
    <location>
        <begin position="7"/>
        <end position="28"/>
    </location>
</feature>
<evidence type="ECO:0000256" key="3">
    <source>
        <dbReference type="ARBA" id="ARBA00022777"/>
    </source>
</evidence>
<reference evidence="9" key="1">
    <citation type="submission" date="2018-06" db="EMBL/GenBank/DDBJ databases">
        <authorList>
            <person name="Zhirakovskaya E."/>
        </authorList>
    </citation>
    <scope>NUCLEOTIDE SEQUENCE</scope>
</reference>
<feature type="domain" description="PAS" evidence="7">
    <location>
        <begin position="73"/>
        <end position="130"/>
    </location>
</feature>
<feature type="transmembrane region" description="Helical" evidence="6">
    <location>
        <begin position="34"/>
        <end position="56"/>
    </location>
</feature>
<dbReference type="Pfam" id="PF12860">
    <property type="entry name" value="PAS_7"/>
    <property type="match status" value="1"/>
</dbReference>
<dbReference type="InterPro" id="IPR029787">
    <property type="entry name" value="Nucleotide_cyclase"/>
</dbReference>
<evidence type="ECO:0000259" key="7">
    <source>
        <dbReference type="PROSITE" id="PS50112"/>
    </source>
</evidence>
<dbReference type="AlphaFoldDB" id="A0A3B0RFV0"/>
<dbReference type="SMART" id="SM00267">
    <property type="entry name" value="GGDEF"/>
    <property type="match status" value="1"/>
</dbReference>
<dbReference type="PANTHER" id="PTHR44757">
    <property type="entry name" value="DIGUANYLATE CYCLASE DGCP"/>
    <property type="match status" value="1"/>
</dbReference>
<dbReference type="FunFam" id="3.30.70.270:FF:000001">
    <property type="entry name" value="Diguanylate cyclase domain protein"/>
    <property type="match status" value="1"/>
</dbReference>
<dbReference type="GO" id="GO:0005524">
    <property type="term" value="F:ATP binding"/>
    <property type="evidence" value="ECO:0007669"/>
    <property type="project" value="UniProtKB-KW"/>
</dbReference>
<feature type="domain" description="GGDEF" evidence="8">
    <location>
        <begin position="376"/>
        <end position="509"/>
    </location>
</feature>
<dbReference type="InterPro" id="IPR013767">
    <property type="entry name" value="PAS_fold"/>
</dbReference>
<keyword evidence="5" id="KW-0175">Coiled coil</keyword>
<evidence type="ECO:0000256" key="2">
    <source>
        <dbReference type="ARBA" id="ARBA00022741"/>
    </source>
</evidence>
<evidence type="ECO:0000256" key="1">
    <source>
        <dbReference type="ARBA" id="ARBA00022679"/>
    </source>
</evidence>
<sequence>MLKILGKIALIIFVVEGLIMLALANFGTLIPRDLLPLVDAGFLSLLSFLPIFFWVIRPFVLARKTTSDALVKESAEKAAIIETVIEGIISIDDKGAIRTFNSAAEKIFGYTKSEVIGQSVNMLMIDDDSRHHDGYISKYSKTGVTNIMGVGRDLCGRRKDNSEFPMHLAVNKMKVSGKRMFVGVIRDLTEDIRTTNLLKEQVRELESRRKEVEEKQALLQKIMDNTGHGIVVFNRDLRLMAWNTTFLRLMDLDDEGYCEGMAIYDFFQLNLKDGDEYDQTIEEYVEDLRQKIKNRARKSEFSHDRMRPNGTIINAVQIIMRDGIVINTYRDVTAERKEEERIKTMALRDGLTGLANRRALNAQLDDMIDKYRHDDTPFILAYIDLDNFKSVNDTHGHAVGDNVLKFVAEILGKYTRKTDIGVRFGGDEFAIIFTGIDTIDLAIDRLTRIISDIKNKKTMDGMPLDIGASAGLACCPVDGKDVSGLMEVADKALYMAKGKGKGQVFYDDKN</sequence>
<dbReference type="SMART" id="SM00091">
    <property type="entry name" value="PAS"/>
    <property type="match status" value="2"/>
</dbReference>
<evidence type="ECO:0000256" key="6">
    <source>
        <dbReference type="SAM" id="Phobius"/>
    </source>
</evidence>
<evidence type="ECO:0000256" key="4">
    <source>
        <dbReference type="ARBA" id="ARBA00022840"/>
    </source>
</evidence>
<dbReference type="PANTHER" id="PTHR44757:SF2">
    <property type="entry name" value="BIOFILM ARCHITECTURE MAINTENANCE PROTEIN MBAA"/>
    <property type="match status" value="1"/>
</dbReference>
<dbReference type="InterPro" id="IPR052155">
    <property type="entry name" value="Biofilm_reg_signaling"/>
</dbReference>
<dbReference type="CDD" id="cd01949">
    <property type="entry name" value="GGDEF"/>
    <property type="match status" value="1"/>
</dbReference>
<dbReference type="InterPro" id="IPR035965">
    <property type="entry name" value="PAS-like_dom_sf"/>
</dbReference>
<protein>
    <submittedName>
        <fullName evidence="9">Diguanylate cyclase/phosphodiesterase (GGDEF &amp; EAL domains) with PAS/PAC sensor(S)</fullName>
    </submittedName>
</protein>
<dbReference type="GO" id="GO:0016301">
    <property type="term" value="F:kinase activity"/>
    <property type="evidence" value="ECO:0007669"/>
    <property type="project" value="UniProtKB-KW"/>
</dbReference>
<evidence type="ECO:0000313" key="9">
    <source>
        <dbReference type="EMBL" id="VAV86958.1"/>
    </source>
</evidence>
<keyword evidence="4" id="KW-0067">ATP-binding</keyword>
<dbReference type="InterPro" id="IPR043128">
    <property type="entry name" value="Rev_trsase/Diguanyl_cyclase"/>
</dbReference>
<dbReference type="SUPFAM" id="SSF55785">
    <property type="entry name" value="PYP-like sensor domain (PAS domain)"/>
    <property type="match status" value="2"/>
</dbReference>
<dbReference type="Pfam" id="PF00989">
    <property type="entry name" value="PAS"/>
    <property type="match status" value="1"/>
</dbReference>
<dbReference type="EMBL" id="UOED01000017">
    <property type="protein sequence ID" value="VAV86958.1"/>
    <property type="molecule type" value="Genomic_DNA"/>
</dbReference>
<dbReference type="InterPro" id="IPR000014">
    <property type="entry name" value="PAS"/>
</dbReference>
<dbReference type="NCBIfam" id="TIGR00229">
    <property type="entry name" value="sensory_box"/>
    <property type="match status" value="1"/>
</dbReference>
<dbReference type="SUPFAM" id="SSF55073">
    <property type="entry name" value="Nucleotide cyclase"/>
    <property type="match status" value="1"/>
</dbReference>
<dbReference type="Gene3D" id="3.30.450.20">
    <property type="entry name" value="PAS domain"/>
    <property type="match status" value="2"/>
</dbReference>
<dbReference type="GO" id="GO:0006355">
    <property type="term" value="P:regulation of DNA-templated transcription"/>
    <property type="evidence" value="ECO:0007669"/>
    <property type="project" value="InterPro"/>
</dbReference>
<proteinExistence type="predicted"/>
<dbReference type="InterPro" id="IPR000160">
    <property type="entry name" value="GGDEF_dom"/>
</dbReference>
<evidence type="ECO:0000256" key="5">
    <source>
        <dbReference type="SAM" id="Coils"/>
    </source>
</evidence>